<feature type="transmembrane region" description="Helical" evidence="2">
    <location>
        <begin position="26"/>
        <end position="50"/>
    </location>
</feature>
<dbReference type="RefSeq" id="XP_033531835.1">
    <property type="nucleotide sequence ID" value="XM_033681440.1"/>
</dbReference>
<sequence length="105" mass="11508">MSAPTTSTPESPPILSSANGLRTDKVFIGTVVSMLLLLVVLAVGIAALLCCHRGRQHRVRDWYRRRRVARWSLWEADRPSPSALIGRPDESGVSTPDSVLKKDSA</sequence>
<protein>
    <submittedName>
        <fullName evidence="3 5">Uncharacterized protein</fullName>
    </submittedName>
</protein>
<proteinExistence type="predicted"/>
<keyword evidence="2" id="KW-1133">Transmembrane helix</keyword>
<gene>
    <name evidence="3 5" type="ORF">P152DRAFT_475775</name>
</gene>
<dbReference type="EMBL" id="ML975167">
    <property type="protein sequence ID" value="KAF1810204.1"/>
    <property type="molecule type" value="Genomic_DNA"/>
</dbReference>
<evidence type="ECO:0000313" key="5">
    <source>
        <dbReference type="RefSeq" id="XP_033531835.1"/>
    </source>
</evidence>
<keyword evidence="2" id="KW-0472">Membrane</keyword>
<keyword evidence="2" id="KW-0812">Transmembrane</keyword>
<evidence type="ECO:0000256" key="2">
    <source>
        <dbReference type="SAM" id="Phobius"/>
    </source>
</evidence>
<dbReference type="Proteomes" id="UP000504638">
    <property type="component" value="Unplaced"/>
</dbReference>
<reference evidence="3 5" key="1">
    <citation type="submission" date="2020-01" db="EMBL/GenBank/DDBJ databases">
        <authorList>
            <consortium name="DOE Joint Genome Institute"/>
            <person name="Haridas S."/>
            <person name="Albert R."/>
            <person name="Binder M."/>
            <person name="Bloem J."/>
            <person name="Labutti K."/>
            <person name="Salamov A."/>
            <person name="Andreopoulos B."/>
            <person name="Baker S.E."/>
            <person name="Barry K."/>
            <person name="Bills G."/>
            <person name="Bluhm B.H."/>
            <person name="Cannon C."/>
            <person name="Castanera R."/>
            <person name="Culley D.E."/>
            <person name="Daum C."/>
            <person name="Ezra D."/>
            <person name="Gonzalez J.B."/>
            <person name="Henrissat B."/>
            <person name="Kuo A."/>
            <person name="Liang C."/>
            <person name="Lipzen A."/>
            <person name="Lutzoni F."/>
            <person name="Magnuson J."/>
            <person name="Mondo S."/>
            <person name="Nolan M."/>
            <person name="Ohm R."/>
            <person name="Pangilinan J."/>
            <person name="Park H.-J."/>
            <person name="Ramirez L."/>
            <person name="Alfaro M."/>
            <person name="Sun H."/>
            <person name="Tritt A."/>
            <person name="Yoshinaga Y."/>
            <person name="Zwiers L.-H."/>
            <person name="Turgeon B.G."/>
            <person name="Goodwin S.B."/>
            <person name="Spatafora J.W."/>
            <person name="Crous P.W."/>
            <person name="Grigoriev I.V."/>
        </authorList>
    </citation>
    <scope>NUCLEOTIDE SEQUENCE</scope>
    <source>
        <strain evidence="3 5">CBS 781.70</strain>
    </source>
</reference>
<evidence type="ECO:0000313" key="3">
    <source>
        <dbReference type="EMBL" id="KAF1810204.1"/>
    </source>
</evidence>
<dbReference type="GeneID" id="54422010"/>
<keyword evidence="4" id="KW-1185">Reference proteome</keyword>
<feature type="region of interest" description="Disordered" evidence="1">
    <location>
        <begin position="79"/>
        <end position="105"/>
    </location>
</feature>
<reference evidence="5" key="2">
    <citation type="submission" date="2020-04" db="EMBL/GenBank/DDBJ databases">
        <authorList>
            <consortium name="NCBI Genome Project"/>
        </authorList>
    </citation>
    <scope>NUCLEOTIDE SEQUENCE</scope>
    <source>
        <strain evidence="5">CBS 781.70</strain>
    </source>
</reference>
<reference evidence="5" key="3">
    <citation type="submission" date="2025-04" db="UniProtKB">
        <authorList>
            <consortium name="RefSeq"/>
        </authorList>
    </citation>
    <scope>IDENTIFICATION</scope>
    <source>
        <strain evidence="5">CBS 781.70</strain>
    </source>
</reference>
<dbReference type="AlphaFoldDB" id="A0A6G1FWQ7"/>
<accession>A0A6G1FWQ7</accession>
<evidence type="ECO:0000256" key="1">
    <source>
        <dbReference type="SAM" id="MobiDB-lite"/>
    </source>
</evidence>
<evidence type="ECO:0000313" key="4">
    <source>
        <dbReference type="Proteomes" id="UP000504638"/>
    </source>
</evidence>
<organism evidence="3">
    <name type="scientific">Eremomyces bilateralis CBS 781.70</name>
    <dbReference type="NCBI Taxonomy" id="1392243"/>
    <lineage>
        <taxon>Eukaryota</taxon>
        <taxon>Fungi</taxon>
        <taxon>Dikarya</taxon>
        <taxon>Ascomycota</taxon>
        <taxon>Pezizomycotina</taxon>
        <taxon>Dothideomycetes</taxon>
        <taxon>Dothideomycetes incertae sedis</taxon>
        <taxon>Eremomycetales</taxon>
        <taxon>Eremomycetaceae</taxon>
        <taxon>Eremomyces</taxon>
    </lineage>
</organism>
<name>A0A6G1FWQ7_9PEZI</name>